<keyword evidence="1" id="KW-1133">Transmembrane helix</keyword>
<name>A0A921Z4R2_MANSE</name>
<keyword evidence="3" id="KW-1185">Reference proteome</keyword>
<dbReference type="EMBL" id="JH668405">
    <property type="protein sequence ID" value="KAG6451349.1"/>
    <property type="molecule type" value="Genomic_DNA"/>
</dbReference>
<reference evidence="2" key="2">
    <citation type="submission" date="2020-12" db="EMBL/GenBank/DDBJ databases">
        <authorList>
            <person name="Kanost M."/>
        </authorList>
    </citation>
    <scope>NUCLEOTIDE SEQUENCE</scope>
</reference>
<organism evidence="2 3">
    <name type="scientific">Manduca sexta</name>
    <name type="common">Tobacco hawkmoth</name>
    <name type="synonym">Tobacco hornworm</name>
    <dbReference type="NCBI Taxonomy" id="7130"/>
    <lineage>
        <taxon>Eukaryota</taxon>
        <taxon>Metazoa</taxon>
        <taxon>Ecdysozoa</taxon>
        <taxon>Arthropoda</taxon>
        <taxon>Hexapoda</taxon>
        <taxon>Insecta</taxon>
        <taxon>Pterygota</taxon>
        <taxon>Neoptera</taxon>
        <taxon>Endopterygota</taxon>
        <taxon>Lepidoptera</taxon>
        <taxon>Glossata</taxon>
        <taxon>Ditrysia</taxon>
        <taxon>Bombycoidea</taxon>
        <taxon>Sphingidae</taxon>
        <taxon>Sphinginae</taxon>
        <taxon>Sphingini</taxon>
        <taxon>Manduca</taxon>
    </lineage>
</organism>
<protein>
    <submittedName>
        <fullName evidence="2">Uncharacterized protein</fullName>
    </submittedName>
</protein>
<evidence type="ECO:0000256" key="1">
    <source>
        <dbReference type="SAM" id="Phobius"/>
    </source>
</evidence>
<feature type="transmembrane region" description="Helical" evidence="1">
    <location>
        <begin position="56"/>
        <end position="75"/>
    </location>
</feature>
<feature type="transmembrane region" description="Helical" evidence="1">
    <location>
        <begin position="81"/>
        <end position="100"/>
    </location>
</feature>
<keyword evidence="1" id="KW-0472">Membrane</keyword>
<proteinExistence type="predicted"/>
<dbReference type="OrthoDB" id="7426446at2759"/>
<comment type="caution">
    <text evidence="2">The sequence shown here is derived from an EMBL/GenBank/DDBJ whole genome shotgun (WGS) entry which is preliminary data.</text>
</comment>
<sequence length="170" mass="18145">MNHQYSLDSESDYEVCPLRANSCALPFDPTNIENIILSICDNFDFKVILNDNRAKGALLITTGLALAGGLIGRHYGGKVGAMIGGAVGGGCGLGIVAVSMREIWQDVKEKLSELFDIVYDYLAGLGLDDYRRAAMFLTNHSGTSAQLAMVILETASSILGKQITSRLAVA</sequence>
<evidence type="ECO:0000313" key="3">
    <source>
        <dbReference type="Proteomes" id="UP000791440"/>
    </source>
</evidence>
<reference evidence="2" key="1">
    <citation type="journal article" date="2016" name="Insect Biochem. Mol. Biol.">
        <title>Multifaceted biological insights from a draft genome sequence of the tobacco hornworm moth, Manduca sexta.</title>
        <authorList>
            <person name="Kanost M.R."/>
            <person name="Arrese E.L."/>
            <person name="Cao X."/>
            <person name="Chen Y.R."/>
            <person name="Chellapilla S."/>
            <person name="Goldsmith M.R."/>
            <person name="Grosse-Wilde E."/>
            <person name="Heckel D.G."/>
            <person name="Herndon N."/>
            <person name="Jiang H."/>
            <person name="Papanicolaou A."/>
            <person name="Qu J."/>
            <person name="Soulages J.L."/>
            <person name="Vogel H."/>
            <person name="Walters J."/>
            <person name="Waterhouse R.M."/>
            <person name="Ahn S.J."/>
            <person name="Almeida F.C."/>
            <person name="An C."/>
            <person name="Aqrawi P."/>
            <person name="Bretschneider A."/>
            <person name="Bryant W.B."/>
            <person name="Bucks S."/>
            <person name="Chao H."/>
            <person name="Chevignon G."/>
            <person name="Christen J.M."/>
            <person name="Clarke D.F."/>
            <person name="Dittmer N.T."/>
            <person name="Ferguson L.C.F."/>
            <person name="Garavelou S."/>
            <person name="Gordon K.H.J."/>
            <person name="Gunaratna R.T."/>
            <person name="Han Y."/>
            <person name="Hauser F."/>
            <person name="He Y."/>
            <person name="Heidel-Fischer H."/>
            <person name="Hirsh A."/>
            <person name="Hu Y."/>
            <person name="Jiang H."/>
            <person name="Kalra D."/>
            <person name="Klinner C."/>
            <person name="Konig C."/>
            <person name="Kovar C."/>
            <person name="Kroll A.R."/>
            <person name="Kuwar S.S."/>
            <person name="Lee S.L."/>
            <person name="Lehman R."/>
            <person name="Li K."/>
            <person name="Li Z."/>
            <person name="Liang H."/>
            <person name="Lovelace S."/>
            <person name="Lu Z."/>
            <person name="Mansfield J.H."/>
            <person name="McCulloch K.J."/>
            <person name="Mathew T."/>
            <person name="Morton B."/>
            <person name="Muzny D.M."/>
            <person name="Neunemann D."/>
            <person name="Ongeri F."/>
            <person name="Pauchet Y."/>
            <person name="Pu L.L."/>
            <person name="Pyrousis I."/>
            <person name="Rao X.J."/>
            <person name="Redding A."/>
            <person name="Roesel C."/>
            <person name="Sanchez-Gracia A."/>
            <person name="Schaack S."/>
            <person name="Shukla A."/>
            <person name="Tetreau G."/>
            <person name="Wang Y."/>
            <person name="Xiong G.H."/>
            <person name="Traut W."/>
            <person name="Walsh T.K."/>
            <person name="Worley K.C."/>
            <person name="Wu D."/>
            <person name="Wu W."/>
            <person name="Wu Y.Q."/>
            <person name="Zhang X."/>
            <person name="Zou Z."/>
            <person name="Zucker H."/>
            <person name="Briscoe A.D."/>
            <person name="Burmester T."/>
            <person name="Clem R.J."/>
            <person name="Feyereisen R."/>
            <person name="Grimmelikhuijzen C.J.P."/>
            <person name="Hamodrakas S.J."/>
            <person name="Hansson B.S."/>
            <person name="Huguet E."/>
            <person name="Jermiin L.S."/>
            <person name="Lan Q."/>
            <person name="Lehman H.K."/>
            <person name="Lorenzen M."/>
            <person name="Merzendorfer H."/>
            <person name="Michalopoulos I."/>
            <person name="Morton D.B."/>
            <person name="Muthukrishnan S."/>
            <person name="Oakeshott J.G."/>
            <person name="Palmer W."/>
            <person name="Park Y."/>
            <person name="Passarelli A.L."/>
            <person name="Rozas J."/>
            <person name="Schwartz L.M."/>
            <person name="Smith W."/>
            <person name="Southgate A."/>
            <person name="Vilcinskas A."/>
            <person name="Vogt R."/>
            <person name="Wang P."/>
            <person name="Werren J."/>
            <person name="Yu X.Q."/>
            <person name="Zhou J.J."/>
            <person name="Brown S.J."/>
            <person name="Scherer S.E."/>
            <person name="Richards S."/>
            <person name="Blissard G.W."/>
        </authorList>
    </citation>
    <scope>NUCLEOTIDE SEQUENCE</scope>
</reference>
<accession>A0A921Z4R2</accession>
<evidence type="ECO:0000313" key="2">
    <source>
        <dbReference type="EMBL" id="KAG6451349.1"/>
    </source>
</evidence>
<dbReference type="AlphaFoldDB" id="A0A921Z4R2"/>
<gene>
    <name evidence="2" type="ORF">O3G_MSEX007075</name>
</gene>
<keyword evidence="1" id="KW-0812">Transmembrane</keyword>
<dbReference type="Proteomes" id="UP000791440">
    <property type="component" value="Unassembled WGS sequence"/>
</dbReference>